<evidence type="ECO:0000256" key="3">
    <source>
        <dbReference type="ARBA" id="ARBA00022475"/>
    </source>
</evidence>
<sequence length="120" mass="12924">MRRTLGFTLIEVLIALAVLGIALAAAARATLAVTDGSMALRRHLAGGWVAQNRIANYTAMNTLPDTGTNEGVATQAGLEFVWRETVSETPNKAFRRVEVRVYPPNDANHADAVLVSYVSQ</sequence>
<organism evidence="11 12">
    <name type="scientific">Chitinimonas prasina</name>
    <dbReference type="NCBI Taxonomy" id="1434937"/>
    <lineage>
        <taxon>Bacteria</taxon>
        <taxon>Pseudomonadati</taxon>
        <taxon>Pseudomonadota</taxon>
        <taxon>Betaproteobacteria</taxon>
        <taxon>Neisseriales</taxon>
        <taxon>Chitinibacteraceae</taxon>
        <taxon>Chitinimonas</taxon>
    </lineage>
</organism>
<keyword evidence="12" id="KW-1185">Reference proteome</keyword>
<name>A0ABQ5YJA6_9NEIS</name>
<feature type="domain" description="Type II secretion system protein GspI C-terminal" evidence="10">
    <location>
        <begin position="40"/>
        <end position="119"/>
    </location>
</feature>
<evidence type="ECO:0000256" key="4">
    <source>
        <dbReference type="ARBA" id="ARBA00022481"/>
    </source>
</evidence>
<keyword evidence="4 9" id="KW-0488">Methylation</keyword>
<dbReference type="Gene3D" id="3.30.1300.30">
    <property type="entry name" value="GSPII I/J protein-like"/>
    <property type="match status" value="1"/>
</dbReference>
<proteinExistence type="inferred from homology"/>
<keyword evidence="5 9" id="KW-0997">Cell inner membrane</keyword>
<dbReference type="Pfam" id="PF07963">
    <property type="entry name" value="N_methyl"/>
    <property type="match status" value="1"/>
</dbReference>
<evidence type="ECO:0000256" key="5">
    <source>
        <dbReference type="ARBA" id="ARBA00022519"/>
    </source>
</evidence>
<evidence type="ECO:0000256" key="7">
    <source>
        <dbReference type="ARBA" id="ARBA00022989"/>
    </source>
</evidence>
<evidence type="ECO:0000256" key="1">
    <source>
        <dbReference type="ARBA" id="ARBA00004377"/>
    </source>
</evidence>
<comment type="subcellular location">
    <subcellularLocation>
        <location evidence="1 9">Cell inner membrane</location>
        <topology evidence="1 9">Single-pass membrane protein</topology>
    </subcellularLocation>
</comment>
<reference evidence="12" key="1">
    <citation type="journal article" date="2019" name="Int. J. Syst. Evol. Microbiol.">
        <title>The Global Catalogue of Microorganisms (GCM) 10K type strain sequencing project: providing services to taxonomists for standard genome sequencing and annotation.</title>
        <authorList>
            <consortium name="The Broad Institute Genomics Platform"/>
            <consortium name="The Broad Institute Genome Sequencing Center for Infectious Disease"/>
            <person name="Wu L."/>
            <person name="Ma J."/>
        </authorList>
    </citation>
    <scope>NUCLEOTIDE SEQUENCE [LARGE SCALE GENOMIC DNA]</scope>
    <source>
        <strain evidence="12">NBRC 110044</strain>
    </source>
</reference>
<dbReference type="PANTHER" id="PTHR38779">
    <property type="entry name" value="TYPE II SECRETION SYSTEM PROTEIN I-RELATED"/>
    <property type="match status" value="1"/>
</dbReference>
<evidence type="ECO:0000256" key="8">
    <source>
        <dbReference type="ARBA" id="ARBA00023136"/>
    </source>
</evidence>
<dbReference type="Pfam" id="PF02501">
    <property type="entry name" value="T2SSI"/>
    <property type="match status" value="1"/>
</dbReference>
<keyword evidence="8" id="KW-0472">Membrane</keyword>
<keyword evidence="6" id="KW-0812">Transmembrane</keyword>
<protein>
    <recommendedName>
        <fullName evidence="9">Type II secretion system protein I</fullName>
        <shortName evidence="9">T2SS minor pseudopilin I</shortName>
    </recommendedName>
</protein>
<dbReference type="InterPro" id="IPR012902">
    <property type="entry name" value="N_methyl_site"/>
</dbReference>
<dbReference type="EMBL" id="BSOG01000006">
    <property type="protein sequence ID" value="GLR15066.1"/>
    <property type="molecule type" value="Genomic_DNA"/>
</dbReference>
<accession>A0ABQ5YJA6</accession>
<keyword evidence="3" id="KW-1003">Cell membrane</keyword>
<comment type="PTM">
    <text evidence="9">Cleaved by prepilin peptidase.</text>
</comment>
<evidence type="ECO:0000256" key="9">
    <source>
        <dbReference type="RuleBase" id="RU368030"/>
    </source>
</evidence>
<dbReference type="NCBIfam" id="TIGR01707">
    <property type="entry name" value="gspI"/>
    <property type="match status" value="1"/>
</dbReference>
<dbReference type="InterPro" id="IPR045584">
    <property type="entry name" value="Pilin-like"/>
</dbReference>
<gene>
    <name evidence="11" type="ORF">GCM10007907_38560</name>
</gene>
<evidence type="ECO:0000259" key="10">
    <source>
        <dbReference type="Pfam" id="PF02501"/>
    </source>
</evidence>
<evidence type="ECO:0000313" key="12">
    <source>
        <dbReference type="Proteomes" id="UP001156706"/>
    </source>
</evidence>
<dbReference type="PANTHER" id="PTHR38779:SF2">
    <property type="entry name" value="TYPE II SECRETION SYSTEM PROTEIN I-RELATED"/>
    <property type="match status" value="1"/>
</dbReference>
<comment type="similarity">
    <text evidence="2 9">Belongs to the GSP I family.</text>
</comment>
<comment type="caution">
    <text evidence="11">The sequence shown here is derived from an EMBL/GenBank/DDBJ whole genome shotgun (WGS) entry which is preliminary data.</text>
</comment>
<evidence type="ECO:0000313" key="11">
    <source>
        <dbReference type="EMBL" id="GLR15066.1"/>
    </source>
</evidence>
<evidence type="ECO:0000256" key="6">
    <source>
        <dbReference type="ARBA" id="ARBA00022692"/>
    </source>
</evidence>
<dbReference type="SUPFAM" id="SSF54523">
    <property type="entry name" value="Pili subunits"/>
    <property type="match status" value="1"/>
</dbReference>
<dbReference type="InterPro" id="IPR003413">
    <property type="entry name" value="T2SS_GspI_C"/>
</dbReference>
<evidence type="ECO:0000256" key="2">
    <source>
        <dbReference type="ARBA" id="ARBA00008358"/>
    </source>
</evidence>
<dbReference type="Proteomes" id="UP001156706">
    <property type="component" value="Unassembled WGS sequence"/>
</dbReference>
<keyword evidence="7" id="KW-1133">Transmembrane helix</keyword>
<dbReference type="NCBIfam" id="TIGR02532">
    <property type="entry name" value="IV_pilin_GFxxxE"/>
    <property type="match status" value="1"/>
</dbReference>
<comment type="function">
    <text evidence="9">Component of the type II secretion system required for the energy-dependent secretion of extracellular factors such as proteases and toxins from the periplasm.</text>
</comment>
<dbReference type="InterPro" id="IPR010052">
    <property type="entry name" value="T2SS_protein-GspI"/>
</dbReference>
<dbReference type="RefSeq" id="WP_284198130.1">
    <property type="nucleotide sequence ID" value="NZ_BSOG01000006.1"/>
</dbReference>
<comment type="subunit">
    <text evidence="9">Type II secretion is composed of four main components: the outer membrane complex, the inner membrane complex, the cytoplasmic secretion ATPase and the periplasm-spanning pseudopilus.</text>
</comment>